<evidence type="ECO:0000313" key="4">
    <source>
        <dbReference type="Proteomes" id="UP001153069"/>
    </source>
</evidence>
<dbReference type="Proteomes" id="UP001153069">
    <property type="component" value="Unassembled WGS sequence"/>
</dbReference>
<evidence type="ECO:0000313" key="3">
    <source>
        <dbReference type="EMBL" id="CAB9512571.1"/>
    </source>
</evidence>
<feature type="region of interest" description="Disordered" evidence="2">
    <location>
        <begin position="286"/>
        <end position="305"/>
    </location>
</feature>
<dbReference type="EMBL" id="CAICTM010000542">
    <property type="protein sequence ID" value="CAB9512571.1"/>
    <property type="molecule type" value="Genomic_DNA"/>
</dbReference>
<feature type="compositionally biased region" description="Low complexity" evidence="2">
    <location>
        <begin position="475"/>
        <end position="493"/>
    </location>
</feature>
<dbReference type="PANTHER" id="PTHR19878:SF8">
    <property type="entry name" value="AUTOPHAGY-RELATED 16, ISOFORM F"/>
    <property type="match status" value="1"/>
</dbReference>
<name>A0A9N8E125_9STRA</name>
<gene>
    <name evidence="3" type="ORF">SEMRO_543_G163540.1</name>
</gene>
<evidence type="ECO:0000256" key="1">
    <source>
        <dbReference type="SAM" id="Coils"/>
    </source>
</evidence>
<dbReference type="PANTHER" id="PTHR19878">
    <property type="entry name" value="AUTOPHAGY PROTEIN 16-LIKE"/>
    <property type="match status" value="1"/>
</dbReference>
<comment type="caution">
    <text evidence="3">The sequence shown here is derived from an EMBL/GenBank/DDBJ whole genome shotgun (WGS) entry which is preliminary data.</text>
</comment>
<feature type="compositionally biased region" description="Acidic residues" evidence="2">
    <location>
        <begin position="291"/>
        <end position="304"/>
    </location>
</feature>
<dbReference type="AlphaFoldDB" id="A0A9N8E125"/>
<feature type="coiled-coil region" evidence="1">
    <location>
        <begin position="724"/>
        <end position="814"/>
    </location>
</feature>
<feature type="region of interest" description="Disordered" evidence="2">
    <location>
        <begin position="601"/>
        <end position="620"/>
    </location>
</feature>
<dbReference type="GO" id="GO:0000045">
    <property type="term" value="P:autophagosome assembly"/>
    <property type="evidence" value="ECO:0007669"/>
    <property type="project" value="InterPro"/>
</dbReference>
<feature type="region of interest" description="Disordered" evidence="2">
    <location>
        <begin position="464"/>
        <end position="577"/>
    </location>
</feature>
<keyword evidence="1" id="KW-0175">Coiled coil</keyword>
<feature type="compositionally biased region" description="Acidic residues" evidence="2">
    <location>
        <begin position="108"/>
        <end position="124"/>
    </location>
</feature>
<dbReference type="Gene3D" id="2.60.40.2700">
    <property type="match status" value="1"/>
</dbReference>
<evidence type="ECO:0000256" key="2">
    <source>
        <dbReference type="SAM" id="MobiDB-lite"/>
    </source>
</evidence>
<reference evidence="3" key="1">
    <citation type="submission" date="2020-06" db="EMBL/GenBank/DDBJ databases">
        <authorList>
            <consortium name="Plant Systems Biology data submission"/>
        </authorList>
    </citation>
    <scope>NUCLEOTIDE SEQUENCE</scope>
    <source>
        <strain evidence="3">D6</strain>
    </source>
</reference>
<sequence>MSATIQLSFHDYEDLSKRLVLMPRVESEAKGAVVASFDNNNSRDERDDRPTSLVGCVLMGSLKDADFATILSAMRGQPGPIVLELMEPSDNLRLDKSSSKSSSSSSANDDDASSTASDSEESQDEDTHNKSNNKSNPLGRWSAWGSRMRVAAEAASTVAVQSLHAAAASRAANNKNLTTTIQEAPPCGLFVQTSLGAFLPLHNNHNNRPSSELTVTMSSVLYIRKSAVEACPPRGYVYQWYKGLKDCDDNNWMELPGATSAAFQPSTTEIGYLLLCIVTVDTSHPSSLMDSDSESDDSSTDDDDNNKQYVVRCITPHVVAADLSLFNGARQALVRGAQFGGMIGEGRAHGRTMRVQVEMGYHKKNKVASSVKMEQVAGETAEPLHADPLYRVKAHSSHVNSKALQLQFRSCDLDNASLVSALVSDEGILELVAPNRFARESLLLAIGIANFKGKPADLEATTILYPPDDEDDEYSSASSSSSSSDEDSSAGGSHAETTETSSVVVEPGPKEVQHLSLSPPSSTKEQRSRSCSLSTHSSDDDLSTVSSESIAGPPSSRTLASSQTPAESSSSHRETELEQEIAFLRAKLARKDKVVSELQRQVTRSDAALEQSNQQKSQCEQKVLTLESRLQSSKKAQKKAEQIADEHQASVKRIKEENSMRMANLKQQLESHSNTIAELEKTAKSHQNEKAVLAAAVEARESKLVKMAELQESFVLLSSKVSEQDQWRKELDETNERYQELKVDLQNTTQREKDCRQELESTKDTLEEVQKEMEMCQESASSIKLELKGIQSKNQKLKSERNSFKQKADSLSREIARICRNGRSLADVERMLADDEARREEVMLLRKQKRKALEECHSYRKSYEQSRAAREILMATSSTSSNKNKKHDINQSALLLERNLELERVVTELTEYVNAKEMQLETMKQVNAALQDEIHGLAQSTMRSNDI</sequence>
<dbReference type="OrthoDB" id="196779at2759"/>
<keyword evidence="4" id="KW-1185">Reference proteome</keyword>
<accession>A0A9N8E125</accession>
<proteinExistence type="predicted"/>
<organism evidence="3 4">
    <name type="scientific">Seminavis robusta</name>
    <dbReference type="NCBI Taxonomy" id="568900"/>
    <lineage>
        <taxon>Eukaryota</taxon>
        <taxon>Sar</taxon>
        <taxon>Stramenopiles</taxon>
        <taxon>Ochrophyta</taxon>
        <taxon>Bacillariophyta</taxon>
        <taxon>Bacillariophyceae</taxon>
        <taxon>Bacillariophycidae</taxon>
        <taxon>Naviculales</taxon>
        <taxon>Naviculaceae</taxon>
        <taxon>Seminavis</taxon>
    </lineage>
</organism>
<dbReference type="InterPro" id="IPR045160">
    <property type="entry name" value="ATG16"/>
</dbReference>
<feature type="region of interest" description="Disordered" evidence="2">
    <location>
        <begin position="92"/>
        <end position="140"/>
    </location>
</feature>
<protein>
    <submittedName>
        <fullName evidence="3">Uncharacterized protein</fullName>
    </submittedName>
</protein>